<evidence type="ECO:0000256" key="1">
    <source>
        <dbReference type="ARBA" id="ARBA00011970"/>
    </source>
</evidence>
<dbReference type="Proteomes" id="UP000095283">
    <property type="component" value="Unplaced"/>
</dbReference>
<reference evidence="13" key="1">
    <citation type="submission" date="2016-11" db="UniProtKB">
        <authorList>
            <consortium name="WormBaseParasite"/>
        </authorList>
    </citation>
    <scope>IDENTIFICATION</scope>
</reference>
<keyword evidence="2" id="KW-0328">Glycosyltransferase</keyword>
<feature type="domain" description="Glycosyltransferase 61 catalytic" evidence="11">
    <location>
        <begin position="25"/>
        <end position="79"/>
    </location>
</feature>
<dbReference type="GO" id="GO:0097363">
    <property type="term" value="F:protein O-acetylglucosaminyltransferase activity"/>
    <property type="evidence" value="ECO:0007669"/>
    <property type="project" value="UniProtKB-EC"/>
</dbReference>
<evidence type="ECO:0000256" key="8">
    <source>
        <dbReference type="ARBA" id="ARBA00042574"/>
    </source>
</evidence>
<evidence type="ECO:0000313" key="13">
    <source>
        <dbReference type="WBParaSite" id="Hba_06286"/>
    </source>
</evidence>
<evidence type="ECO:0000259" key="11">
    <source>
        <dbReference type="Pfam" id="PF04577"/>
    </source>
</evidence>
<evidence type="ECO:0000256" key="7">
    <source>
        <dbReference type="ARBA" id="ARBA00040944"/>
    </source>
</evidence>
<evidence type="ECO:0000256" key="3">
    <source>
        <dbReference type="ARBA" id="ARBA00022679"/>
    </source>
</evidence>
<organism evidence="12 13">
    <name type="scientific">Heterorhabditis bacteriophora</name>
    <name type="common">Entomopathogenic nematode worm</name>
    <dbReference type="NCBI Taxonomy" id="37862"/>
    <lineage>
        <taxon>Eukaryota</taxon>
        <taxon>Metazoa</taxon>
        <taxon>Ecdysozoa</taxon>
        <taxon>Nematoda</taxon>
        <taxon>Chromadorea</taxon>
        <taxon>Rhabditida</taxon>
        <taxon>Rhabditina</taxon>
        <taxon>Rhabditomorpha</taxon>
        <taxon>Strongyloidea</taxon>
        <taxon>Heterorhabditidae</taxon>
        <taxon>Heterorhabditis</taxon>
    </lineage>
</organism>
<evidence type="ECO:0000256" key="9">
    <source>
        <dbReference type="ARBA" id="ARBA00048317"/>
    </source>
</evidence>
<dbReference type="PANTHER" id="PTHR20961">
    <property type="entry name" value="GLYCOSYLTRANSFERASE"/>
    <property type="match status" value="1"/>
</dbReference>
<evidence type="ECO:0000256" key="5">
    <source>
        <dbReference type="ARBA" id="ARBA00022824"/>
    </source>
</evidence>
<name>A0A1I7WMB1_HETBA</name>
<dbReference type="AlphaFoldDB" id="A0A1I7WMB1"/>
<proteinExistence type="predicted"/>
<keyword evidence="4" id="KW-0732">Signal</keyword>
<evidence type="ECO:0000256" key="2">
    <source>
        <dbReference type="ARBA" id="ARBA00022676"/>
    </source>
</evidence>
<comment type="catalytic activity">
    <reaction evidence="9">
        <text>L-seryl-[protein] + UDP-N-acetyl-alpha-D-glucosamine = 3-O-(N-acetyl-beta-D-glucosaminyl)-L-seryl-[protein] + UDP + H(+)</text>
        <dbReference type="Rhea" id="RHEA:48904"/>
        <dbReference type="Rhea" id="RHEA-COMP:9863"/>
        <dbReference type="Rhea" id="RHEA-COMP:12251"/>
        <dbReference type="ChEBI" id="CHEBI:15378"/>
        <dbReference type="ChEBI" id="CHEBI:29999"/>
        <dbReference type="ChEBI" id="CHEBI:57705"/>
        <dbReference type="ChEBI" id="CHEBI:58223"/>
        <dbReference type="ChEBI" id="CHEBI:90838"/>
        <dbReference type="EC" id="2.4.1.255"/>
    </reaction>
</comment>
<keyword evidence="5" id="KW-0256">Endoplasmic reticulum</keyword>
<dbReference type="Pfam" id="PF04577">
    <property type="entry name" value="Glyco_transf_61"/>
    <property type="match status" value="1"/>
</dbReference>
<evidence type="ECO:0000313" key="12">
    <source>
        <dbReference type="Proteomes" id="UP000095283"/>
    </source>
</evidence>
<evidence type="ECO:0000256" key="6">
    <source>
        <dbReference type="ARBA" id="ARBA00023180"/>
    </source>
</evidence>
<protein>
    <recommendedName>
        <fullName evidence="7">EGF domain-specific O-linked N-acetylglucosamine transferase</fullName>
        <ecNumber evidence="1">2.4.1.255</ecNumber>
    </recommendedName>
    <alternativeName>
        <fullName evidence="8">Extracellular O-linked N-acetylglucosamine transferase</fullName>
    </alternativeName>
</protein>
<evidence type="ECO:0000256" key="10">
    <source>
        <dbReference type="ARBA" id="ARBA00049432"/>
    </source>
</evidence>
<dbReference type="InterPro" id="IPR049625">
    <property type="entry name" value="Glyco_transf_61_cat"/>
</dbReference>
<dbReference type="EC" id="2.4.1.255" evidence="1"/>
<evidence type="ECO:0000256" key="4">
    <source>
        <dbReference type="ARBA" id="ARBA00022729"/>
    </source>
</evidence>
<sequence length="204" mass="23880">MDDSLCRSKLVTDGSTSYFQSVLYDSLLDLPNVDVKIVDYNGRMPFVSQLERTFNSDVFIGMHGSGLTHMLFLPDWAAVMEIYNCGDRDCYADLARLRGVKYFTWHSDRENLIYPEDDGKHPHSGGAHKKFTNYRFDATEFKRVVRMVCCFSVVLDDLFAYSSFKRLRIPCGINEKHMVDYVRRHQQFVSEQRKLRRMQMSQDL</sequence>
<dbReference type="PANTHER" id="PTHR20961:SF148">
    <property type="entry name" value="EGF DOMAIN-SPECIFIC O-LINKED N-ACETYLGLUCOSAMINE TRANSFERASE"/>
    <property type="match status" value="1"/>
</dbReference>
<keyword evidence="3" id="KW-0808">Transferase</keyword>
<keyword evidence="12" id="KW-1185">Reference proteome</keyword>
<accession>A0A1I7WMB1</accession>
<comment type="catalytic activity">
    <reaction evidence="10">
        <text>L-threonyl-[protein] + UDP-N-acetyl-alpha-D-glucosamine = 3-O-(N-acetyl-beta-D-glucosaminyl)-L-threonyl-[protein] + UDP + H(+)</text>
        <dbReference type="Rhea" id="RHEA:48908"/>
        <dbReference type="Rhea" id="RHEA-COMP:11060"/>
        <dbReference type="Rhea" id="RHEA-COMP:12252"/>
        <dbReference type="ChEBI" id="CHEBI:15378"/>
        <dbReference type="ChEBI" id="CHEBI:30013"/>
        <dbReference type="ChEBI" id="CHEBI:57705"/>
        <dbReference type="ChEBI" id="CHEBI:58223"/>
        <dbReference type="ChEBI" id="CHEBI:90840"/>
        <dbReference type="EC" id="2.4.1.255"/>
    </reaction>
</comment>
<keyword evidence="6" id="KW-0325">Glycoprotein</keyword>
<dbReference type="WBParaSite" id="Hba_06286">
    <property type="protein sequence ID" value="Hba_06286"/>
    <property type="gene ID" value="Hba_06286"/>
</dbReference>
<dbReference type="InterPro" id="IPR007657">
    <property type="entry name" value="Glycosyltransferase_61"/>
</dbReference>
<dbReference type="GO" id="GO:0005788">
    <property type="term" value="C:endoplasmic reticulum lumen"/>
    <property type="evidence" value="ECO:0007669"/>
    <property type="project" value="TreeGrafter"/>
</dbReference>